<reference evidence="3" key="2">
    <citation type="submission" date="2020-09" db="EMBL/GenBank/DDBJ databases">
        <authorList>
            <person name="Sun Q."/>
            <person name="Zhou Y."/>
        </authorList>
    </citation>
    <scope>NUCLEOTIDE SEQUENCE</scope>
    <source>
        <strain evidence="3">CGMCC 1.15447</strain>
    </source>
</reference>
<accession>A0A916RGP1</accession>
<dbReference type="Pfam" id="PF09832">
    <property type="entry name" value="DUF2059"/>
    <property type="match status" value="1"/>
</dbReference>
<evidence type="ECO:0000256" key="1">
    <source>
        <dbReference type="SAM" id="MobiDB-lite"/>
    </source>
</evidence>
<dbReference type="RefSeq" id="WP_188757672.1">
    <property type="nucleotide sequence ID" value="NZ_JAGSYK010000002.1"/>
</dbReference>
<reference evidence="3" key="1">
    <citation type="journal article" date="2014" name="Int. J. Syst. Evol. Microbiol.">
        <title>Complete genome sequence of Corynebacterium casei LMG S-19264T (=DSM 44701T), isolated from a smear-ripened cheese.</title>
        <authorList>
            <consortium name="US DOE Joint Genome Institute (JGI-PGF)"/>
            <person name="Walter F."/>
            <person name="Albersmeier A."/>
            <person name="Kalinowski J."/>
            <person name="Ruckert C."/>
        </authorList>
    </citation>
    <scope>NUCLEOTIDE SEQUENCE</scope>
    <source>
        <strain evidence="3">CGMCC 1.15447</strain>
    </source>
</reference>
<dbReference type="Proteomes" id="UP000648801">
    <property type="component" value="Unassembled WGS sequence"/>
</dbReference>
<gene>
    <name evidence="3" type="ORF">GCM10011507_04070</name>
</gene>
<name>A0A916RGP1_9BACT</name>
<feature type="compositionally biased region" description="Basic and acidic residues" evidence="1">
    <location>
        <begin position="182"/>
        <end position="191"/>
    </location>
</feature>
<evidence type="ECO:0000313" key="3">
    <source>
        <dbReference type="EMBL" id="GGA55952.1"/>
    </source>
</evidence>
<organism evidence="3 4">
    <name type="scientific">Edaphobacter acidisoli</name>
    <dbReference type="NCBI Taxonomy" id="2040573"/>
    <lineage>
        <taxon>Bacteria</taxon>
        <taxon>Pseudomonadati</taxon>
        <taxon>Acidobacteriota</taxon>
        <taxon>Terriglobia</taxon>
        <taxon>Terriglobales</taxon>
        <taxon>Acidobacteriaceae</taxon>
        <taxon>Edaphobacter</taxon>
    </lineage>
</organism>
<proteinExistence type="predicted"/>
<keyword evidence="4" id="KW-1185">Reference proteome</keyword>
<dbReference type="InterPro" id="IPR018637">
    <property type="entry name" value="DUF2059"/>
</dbReference>
<feature type="domain" description="DUF2059" evidence="2">
    <location>
        <begin position="112"/>
        <end position="169"/>
    </location>
</feature>
<sequence length="209" mass="23634">MSRFIFKTDFPIRPTQRTLTSEATHMTTKLLLACTLLCATLHAQTQQTQPAPTTPAHPATVEQIHQYYAITHSIETAHKVMDQMVTAMQSTAPSYLPQNFWDDLRQSINAVDLEGAFIPAYQKYFSEEDMNAVLGFYKSPAGQHMLEAQPLISSYAQQELREIGQKIGQEVYLRHKDEIEAARNKYEESQHPEATPDTTPAPTPPTQKQ</sequence>
<dbReference type="AlphaFoldDB" id="A0A916RGP1"/>
<feature type="region of interest" description="Disordered" evidence="1">
    <location>
        <begin position="182"/>
        <end position="209"/>
    </location>
</feature>
<protein>
    <recommendedName>
        <fullName evidence="2">DUF2059 domain-containing protein</fullName>
    </recommendedName>
</protein>
<feature type="compositionally biased region" description="Pro residues" evidence="1">
    <location>
        <begin position="199"/>
        <end position="209"/>
    </location>
</feature>
<evidence type="ECO:0000313" key="4">
    <source>
        <dbReference type="Proteomes" id="UP000648801"/>
    </source>
</evidence>
<comment type="caution">
    <text evidence="3">The sequence shown here is derived from an EMBL/GenBank/DDBJ whole genome shotgun (WGS) entry which is preliminary data.</text>
</comment>
<evidence type="ECO:0000259" key="2">
    <source>
        <dbReference type="Pfam" id="PF09832"/>
    </source>
</evidence>
<dbReference type="EMBL" id="BMJB01000001">
    <property type="protein sequence ID" value="GGA55952.1"/>
    <property type="molecule type" value="Genomic_DNA"/>
</dbReference>